<protein>
    <submittedName>
        <fullName evidence="7">Histidinol phosphate phosphatase</fullName>
    </submittedName>
</protein>
<dbReference type="Pfam" id="PF00459">
    <property type="entry name" value="Inositol_P"/>
    <property type="match status" value="1"/>
</dbReference>
<dbReference type="InterPro" id="IPR051090">
    <property type="entry name" value="Inositol_monoP_superfamily"/>
</dbReference>
<comment type="caution">
    <text evidence="7">The sequence shown here is derived from an EMBL/GenBank/DDBJ whole genome shotgun (WGS) entry which is preliminary data.</text>
</comment>
<dbReference type="GO" id="GO:0016791">
    <property type="term" value="F:phosphatase activity"/>
    <property type="evidence" value="ECO:0007669"/>
    <property type="project" value="UniProtKB-ARBA"/>
</dbReference>
<dbReference type="PROSITE" id="PS00629">
    <property type="entry name" value="IMP_1"/>
    <property type="match status" value="1"/>
</dbReference>
<dbReference type="CDD" id="cd01641">
    <property type="entry name" value="Bacterial_IMPase_like_1"/>
    <property type="match status" value="1"/>
</dbReference>
<reference evidence="7 8" key="1">
    <citation type="submission" date="2018-07" db="EMBL/GenBank/DDBJ databases">
        <title>Diversity of Mesorhizobium strains in Brazil.</title>
        <authorList>
            <person name="Helene L.C.F."/>
            <person name="Dall'Agnol R."/>
            <person name="Delamuta J.R.M."/>
            <person name="Hungria M."/>
        </authorList>
    </citation>
    <scope>NUCLEOTIDE SEQUENCE [LARGE SCALE GENOMIC DNA]</scope>
    <source>
        <strain evidence="7 8">CNPSo 3140</strain>
    </source>
</reference>
<keyword evidence="3 6" id="KW-0479">Metal-binding</keyword>
<feature type="binding site" evidence="6">
    <location>
        <position position="95"/>
    </location>
    <ligand>
        <name>Mg(2+)</name>
        <dbReference type="ChEBI" id="CHEBI:18420"/>
        <label>1</label>
        <note>catalytic</note>
    </ligand>
</feature>
<comment type="similarity">
    <text evidence="2">Belongs to the inositol monophosphatase superfamily.</text>
</comment>
<organism evidence="7 8">
    <name type="scientific">Mesorhizobium atlanticum</name>
    <dbReference type="NCBI Taxonomy" id="2233532"/>
    <lineage>
        <taxon>Bacteria</taxon>
        <taxon>Pseudomonadati</taxon>
        <taxon>Pseudomonadota</taxon>
        <taxon>Alphaproteobacteria</taxon>
        <taxon>Hyphomicrobiales</taxon>
        <taxon>Phyllobacteriaceae</taxon>
        <taxon>Mesorhizobium</taxon>
    </lineage>
</organism>
<name>A0A330GI37_9HYPH</name>
<dbReference type="OrthoDB" id="9785695at2"/>
<dbReference type="Gene3D" id="3.30.540.10">
    <property type="entry name" value="Fructose-1,6-Bisphosphatase, subunit A, domain 1"/>
    <property type="match status" value="1"/>
</dbReference>
<dbReference type="Gene3D" id="3.40.190.80">
    <property type="match status" value="1"/>
</dbReference>
<sequence>MRIAGMSEPICPDECLALANAMADAARVTIRPHFRKRLAIDSKTDSSPVTIADRETEGTMRSMIEAAFPTHGIRGEEFGAHQADAEWVWVLDPIDGTKSFISGSLAFGTQIALLHRGVPVLGIIDQPITGERWLGRIGHPTLLNGEPIHTSSIASLGEAIVYTSALEQFDADRRDRFSALAAGALFIRMSHDCYAAGLLALGGVDLLLESNVFDYDILPQMPIVLGAGGIVTDWDGQPLGDASRYETVLMAANKELHHAALEQLWNR</sequence>
<dbReference type="PANTHER" id="PTHR43200:SF6">
    <property type="entry name" value="3'(2'),5'-BISPHOSPHATE NUCLEOTIDASE"/>
    <property type="match status" value="1"/>
</dbReference>
<evidence type="ECO:0000256" key="5">
    <source>
        <dbReference type="ARBA" id="ARBA00022842"/>
    </source>
</evidence>
<dbReference type="InterPro" id="IPR020583">
    <property type="entry name" value="Inositol_monoP_metal-BS"/>
</dbReference>
<dbReference type="Proteomes" id="UP000251956">
    <property type="component" value="Unassembled WGS sequence"/>
</dbReference>
<comment type="cofactor">
    <cofactor evidence="1 6">
        <name>Mg(2+)</name>
        <dbReference type="ChEBI" id="CHEBI:18420"/>
    </cofactor>
</comment>
<dbReference type="GO" id="GO:0046872">
    <property type="term" value="F:metal ion binding"/>
    <property type="evidence" value="ECO:0007669"/>
    <property type="project" value="UniProtKB-KW"/>
</dbReference>
<keyword evidence="5 6" id="KW-0460">Magnesium</keyword>
<dbReference type="GO" id="GO:0000105">
    <property type="term" value="P:L-histidine biosynthetic process"/>
    <property type="evidence" value="ECO:0007669"/>
    <property type="project" value="TreeGrafter"/>
</dbReference>
<evidence type="ECO:0000313" key="7">
    <source>
        <dbReference type="EMBL" id="RAZ72349.1"/>
    </source>
</evidence>
<feature type="binding site" evidence="6">
    <location>
        <position position="92"/>
    </location>
    <ligand>
        <name>Mg(2+)</name>
        <dbReference type="ChEBI" id="CHEBI:18420"/>
        <label>1</label>
        <note>catalytic</note>
    </ligand>
</feature>
<keyword evidence="4" id="KW-0378">Hydrolase</keyword>
<evidence type="ECO:0000256" key="6">
    <source>
        <dbReference type="PIRSR" id="PIRSR600760-2"/>
    </source>
</evidence>
<dbReference type="InterPro" id="IPR000760">
    <property type="entry name" value="Inositol_monophosphatase-like"/>
</dbReference>
<proteinExistence type="inferred from homology"/>
<accession>A0A330GI37</accession>
<dbReference type="PRINTS" id="PR00377">
    <property type="entry name" value="IMPHPHTASES"/>
</dbReference>
<dbReference type="PANTHER" id="PTHR43200">
    <property type="entry name" value="PHOSPHATASE"/>
    <property type="match status" value="1"/>
</dbReference>
<dbReference type="EMBL" id="QMBQ01000011">
    <property type="protein sequence ID" value="RAZ72349.1"/>
    <property type="molecule type" value="Genomic_DNA"/>
</dbReference>
<feature type="binding site" evidence="6">
    <location>
        <position position="94"/>
    </location>
    <ligand>
        <name>Mg(2+)</name>
        <dbReference type="ChEBI" id="CHEBI:18420"/>
        <label>1</label>
        <note>catalytic</note>
    </ligand>
</feature>
<dbReference type="SUPFAM" id="SSF56655">
    <property type="entry name" value="Carbohydrate phosphatase"/>
    <property type="match status" value="1"/>
</dbReference>
<dbReference type="AlphaFoldDB" id="A0A330GI37"/>
<feature type="binding site" evidence="6">
    <location>
        <position position="216"/>
    </location>
    <ligand>
        <name>Mg(2+)</name>
        <dbReference type="ChEBI" id="CHEBI:18420"/>
        <label>1</label>
        <note>catalytic</note>
    </ligand>
</feature>
<gene>
    <name evidence="7" type="ORF">DPM35_28790</name>
</gene>
<keyword evidence="8" id="KW-1185">Reference proteome</keyword>
<feature type="binding site" evidence="6">
    <location>
        <position position="76"/>
    </location>
    <ligand>
        <name>Mg(2+)</name>
        <dbReference type="ChEBI" id="CHEBI:18420"/>
        <label>1</label>
        <note>catalytic</note>
    </ligand>
</feature>
<evidence type="ECO:0000313" key="8">
    <source>
        <dbReference type="Proteomes" id="UP000251956"/>
    </source>
</evidence>
<evidence type="ECO:0000256" key="4">
    <source>
        <dbReference type="ARBA" id="ARBA00022801"/>
    </source>
</evidence>
<evidence type="ECO:0000256" key="1">
    <source>
        <dbReference type="ARBA" id="ARBA00001946"/>
    </source>
</evidence>
<evidence type="ECO:0000256" key="2">
    <source>
        <dbReference type="ARBA" id="ARBA00009759"/>
    </source>
</evidence>
<evidence type="ECO:0000256" key="3">
    <source>
        <dbReference type="ARBA" id="ARBA00022723"/>
    </source>
</evidence>